<dbReference type="EMBL" id="GBXM01008263">
    <property type="protein sequence ID" value="JAI00315.1"/>
    <property type="molecule type" value="Transcribed_RNA"/>
</dbReference>
<dbReference type="AlphaFoldDB" id="A0A0E9XCF9"/>
<reference evidence="1" key="1">
    <citation type="submission" date="2014-11" db="EMBL/GenBank/DDBJ databases">
        <authorList>
            <person name="Amaro Gonzalez C."/>
        </authorList>
    </citation>
    <scope>NUCLEOTIDE SEQUENCE</scope>
</reference>
<reference evidence="1" key="2">
    <citation type="journal article" date="2015" name="Fish Shellfish Immunol.">
        <title>Early steps in the European eel (Anguilla anguilla)-Vibrio vulnificus interaction in the gills: Role of the RtxA13 toxin.</title>
        <authorList>
            <person name="Callol A."/>
            <person name="Pajuelo D."/>
            <person name="Ebbesson L."/>
            <person name="Teles M."/>
            <person name="MacKenzie S."/>
            <person name="Amaro C."/>
        </authorList>
    </citation>
    <scope>NUCLEOTIDE SEQUENCE</scope>
</reference>
<accession>A0A0E9XCF9</accession>
<protein>
    <submittedName>
        <fullName evidence="1">Uncharacterized protein</fullName>
    </submittedName>
</protein>
<proteinExistence type="predicted"/>
<organism evidence="1">
    <name type="scientific">Anguilla anguilla</name>
    <name type="common">European freshwater eel</name>
    <name type="synonym">Muraena anguilla</name>
    <dbReference type="NCBI Taxonomy" id="7936"/>
    <lineage>
        <taxon>Eukaryota</taxon>
        <taxon>Metazoa</taxon>
        <taxon>Chordata</taxon>
        <taxon>Craniata</taxon>
        <taxon>Vertebrata</taxon>
        <taxon>Euteleostomi</taxon>
        <taxon>Actinopterygii</taxon>
        <taxon>Neopterygii</taxon>
        <taxon>Teleostei</taxon>
        <taxon>Anguilliformes</taxon>
        <taxon>Anguillidae</taxon>
        <taxon>Anguilla</taxon>
    </lineage>
</organism>
<sequence>MPVTKEVVFGPQTPVTFLIHHDVRKSFKDERGESRLKYLCLWLKCCPCSRGNSR</sequence>
<name>A0A0E9XCF9_ANGAN</name>
<evidence type="ECO:0000313" key="1">
    <source>
        <dbReference type="EMBL" id="JAI00315.1"/>
    </source>
</evidence>